<feature type="transmembrane region" description="Helical" evidence="7">
    <location>
        <begin position="65"/>
        <end position="84"/>
    </location>
</feature>
<dbReference type="GO" id="GO:0016020">
    <property type="term" value="C:membrane"/>
    <property type="evidence" value="ECO:0007669"/>
    <property type="project" value="UniProtKB-SubCell"/>
</dbReference>
<dbReference type="STRING" id="283786.SAMN04487990_12323"/>
<evidence type="ECO:0000259" key="9">
    <source>
        <dbReference type="Pfam" id="PF20216"/>
    </source>
</evidence>
<dbReference type="Pfam" id="PF01694">
    <property type="entry name" value="Rhomboid"/>
    <property type="match status" value="1"/>
</dbReference>
<dbReference type="GO" id="GO:0004252">
    <property type="term" value="F:serine-type endopeptidase activity"/>
    <property type="evidence" value="ECO:0007669"/>
    <property type="project" value="InterPro"/>
</dbReference>
<evidence type="ECO:0000256" key="1">
    <source>
        <dbReference type="ARBA" id="ARBA00004141"/>
    </source>
</evidence>
<dbReference type="PANTHER" id="PTHR43731:SF14">
    <property type="entry name" value="PRESENILIN-ASSOCIATED RHOMBOID-LIKE PROTEIN, MITOCHONDRIAL"/>
    <property type="match status" value="1"/>
</dbReference>
<evidence type="ECO:0000256" key="3">
    <source>
        <dbReference type="ARBA" id="ARBA00022692"/>
    </source>
</evidence>
<feature type="domain" description="Peptidase S54 rhomboid" evidence="8">
    <location>
        <begin position="58"/>
        <end position="201"/>
    </location>
</feature>
<dbReference type="AlphaFoldDB" id="A0A1H4D045"/>
<dbReference type="RefSeq" id="WP_092136445.1">
    <property type="nucleotide sequence ID" value="NZ_FNQK01000023.1"/>
</dbReference>
<protein>
    <submittedName>
        <fullName evidence="10">Membrane associated serine protease, rhomboid family</fullName>
    </submittedName>
</protein>
<gene>
    <name evidence="10" type="ORF">SAMN04487990_12323</name>
</gene>
<evidence type="ECO:0000313" key="11">
    <source>
        <dbReference type="Proteomes" id="UP000198846"/>
    </source>
</evidence>
<evidence type="ECO:0000256" key="6">
    <source>
        <dbReference type="ARBA" id="ARBA00023136"/>
    </source>
</evidence>
<keyword evidence="6 7" id="KW-0472">Membrane</keyword>
<evidence type="ECO:0000259" key="8">
    <source>
        <dbReference type="Pfam" id="PF01694"/>
    </source>
</evidence>
<dbReference type="PANTHER" id="PTHR43731">
    <property type="entry name" value="RHOMBOID PROTEASE"/>
    <property type="match status" value="1"/>
</dbReference>
<dbReference type="InterPro" id="IPR022764">
    <property type="entry name" value="Peptidase_S54_rhomboid_dom"/>
</dbReference>
<keyword evidence="11" id="KW-1185">Reference proteome</keyword>
<name>A0A1H4D045_BIZPA</name>
<evidence type="ECO:0000256" key="5">
    <source>
        <dbReference type="ARBA" id="ARBA00022989"/>
    </source>
</evidence>
<keyword evidence="3 7" id="KW-0812">Transmembrane</keyword>
<dbReference type="Pfam" id="PF20216">
    <property type="entry name" value="DUF6576"/>
    <property type="match status" value="1"/>
</dbReference>
<dbReference type="GO" id="GO:0006508">
    <property type="term" value="P:proteolysis"/>
    <property type="evidence" value="ECO:0007669"/>
    <property type="project" value="UniProtKB-KW"/>
</dbReference>
<evidence type="ECO:0000313" key="10">
    <source>
        <dbReference type="EMBL" id="SEA65886.1"/>
    </source>
</evidence>
<reference evidence="10 11" key="1">
    <citation type="submission" date="2016-10" db="EMBL/GenBank/DDBJ databases">
        <authorList>
            <person name="de Groot N.N."/>
        </authorList>
    </citation>
    <scope>NUCLEOTIDE SEQUENCE [LARGE SCALE GENOMIC DNA]</scope>
    <source>
        <strain evidence="10 11">DSM 23842</strain>
    </source>
</reference>
<dbReference type="SUPFAM" id="SSF144091">
    <property type="entry name" value="Rhomboid-like"/>
    <property type="match status" value="1"/>
</dbReference>
<dbReference type="EMBL" id="FNQK01000023">
    <property type="protein sequence ID" value="SEA65886.1"/>
    <property type="molecule type" value="Genomic_DNA"/>
</dbReference>
<keyword evidence="5 7" id="KW-1133">Transmembrane helix</keyword>
<feature type="transmembrane region" description="Helical" evidence="7">
    <location>
        <begin position="125"/>
        <end position="149"/>
    </location>
</feature>
<dbReference type="Proteomes" id="UP000198846">
    <property type="component" value="Unassembled WGS sequence"/>
</dbReference>
<evidence type="ECO:0000256" key="4">
    <source>
        <dbReference type="ARBA" id="ARBA00022801"/>
    </source>
</evidence>
<keyword evidence="10" id="KW-0645">Protease</keyword>
<feature type="transmembrane region" description="Helical" evidence="7">
    <location>
        <begin position="21"/>
        <end position="45"/>
    </location>
</feature>
<evidence type="ECO:0000256" key="2">
    <source>
        <dbReference type="ARBA" id="ARBA00009045"/>
    </source>
</evidence>
<keyword evidence="4" id="KW-0378">Hydrolase</keyword>
<comment type="subcellular location">
    <subcellularLocation>
        <location evidence="1">Membrane</location>
        <topology evidence="1">Multi-pass membrane protein</topology>
    </subcellularLocation>
</comment>
<comment type="similarity">
    <text evidence="2">Belongs to the peptidase S54 family.</text>
</comment>
<sequence length="285" mass="32100">MSLTEDIKYKLARLNVLEKIIAINVVVFLIAMVLRSVLGGVIYWFQLPSELNSFLVKPWTIFTYAFLHFDFFHILFNMLWLYFIGRIFLNLFSSKMALNIYFLGAIFGGVFFILGYTILPGFFKGATYLVGASAAVRALFIFICAYMPNKEVQFFTFNVKLWYLGAAFVVFDVLGLFGTNSGGNLAHLGGAFLGYLYAKQLLKGNDIGRGFESIMDTVASWFKAGSKTNLKTVHKDKSKVGGFTKGEFNLFNNQKKIDVILDKISKSGYESLTAAEKEFLFRAGK</sequence>
<organism evidence="10 11">
    <name type="scientific">Bizionia paragorgiae</name>
    <dbReference type="NCBI Taxonomy" id="283786"/>
    <lineage>
        <taxon>Bacteria</taxon>
        <taxon>Pseudomonadati</taxon>
        <taxon>Bacteroidota</taxon>
        <taxon>Flavobacteriia</taxon>
        <taxon>Flavobacteriales</taxon>
        <taxon>Flavobacteriaceae</taxon>
        <taxon>Bizionia</taxon>
    </lineage>
</organism>
<evidence type="ECO:0000256" key="7">
    <source>
        <dbReference type="SAM" id="Phobius"/>
    </source>
</evidence>
<dbReference type="Gene3D" id="1.20.1540.10">
    <property type="entry name" value="Rhomboid-like"/>
    <property type="match status" value="1"/>
</dbReference>
<dbReference type="InterPro" id="IPR046483">
    <property type="entry name" value="DUF6576"/>
</dbReference>
<accession>A0A1H4D045</accession>
<feature type="transmembrane region" description="Helical" evidence="7">
    <location>
        <begin position="96"/>
        <end position="119"/>
    </location>
</feature>
<dbReference type="InterPro" id="IPR050925">
    <property type="entry name" value="Rhomboid_protease_S54"/>
</dbReference>
<proteinExistence type="inferred from homology"/>
<dbReference type="InterPro" id="IPR035952">
    <property type="entry name" value="Rhomboid-like_sf"/>
</dbReference>
<feature type="domain" description="DUF6576" evidence="9">
    <location>
        <begin position="252"/>
        <end position="280"/>
    </location>
</feature>
<dbReference type="OrthoDB" id="680602at2"/>
<feature type="transmembrane region" description="Helical" evidence="7">
    <location>
        <begin position="161"/>
        <end position="179"/>
    </location>
</feature>